<reference evidence="7 8" key="1">
    <citation type="submission" date="2018-11" db="EMBL/GenBank/DDBJ databases">
        <authorList>
            <consortium name="Pathogen Informatics"/>
        </authorList>
    </citation>
    <scope>NUCLEOTIDE SEQUENCE [LARGE SCALE GENOMIC DNA]</scope>
</reference>
<protein>
    <submittedName>
        <fullName evidence="9">G_PROTEIN_RECEP_F1_2 domain-containing protein</fullName>
    </submittedName>
</protein>
<evidence type="ECO:0000256" key="3">
    <source>
        <dbReference type="ARBA" id="ARBA00022989"/>
    </source>
</evidence>
<dbReference type="InterPro" id="IPR017452">
    <property type="entry name" value="GPCR_Rhodpsn_7TM"/>
</dbReference>
<organism evidence="8 9">
    <name type="scientific">Heligmosomoides polygyrus</name>
    <name type="common">Parasitic roundworm</name>
    <dbReference type="NCBI Taxonomy" id="6339"/>
    <lineage>
        <taxon>Eukaryota</taxon>
        <taxon>Metazoa</taxon>
        <taxon>Ecdysozoa</taxon>
        <taxon>Nematoda</taxon>
        <taxon>Chromadorea</taxon>
        <taxon>Rhabditida</taxon>
        <taxon>Rhabditina</taxon>
        <taxon>Rhabditomorpha</taxon>
        <taxon>Strongyloidea</taxon>
        <taxon>Heligmosomidae</taxon>
        <taxon>Heligmosomoides</taxon>
    </lineage>
</organism>
<feature type="transmembrane region" description="Helical" evidence="5">
    <location>
        <begin position="119"/>
        <end position="143"/>
    </location>
</feature>
<dbReference type="EMBL" id="UZAH01025419">
    <property type="protein sequence ID" value="VDO63515.1"/>
    <property type="molecule type" value="Genomic_DNA"/>
</dbReference>
<sequence length="223" mass="25583">MFLVLALDILVSLLWPVRHVLVKTSGYVFILSLPAISYSIVYTGFATLHVIRDKSNPTILLCNPPQVVEQNLSKIWINWNGFSNVGVLLVYLAIYIIIRRREKRLHIHIVQNNSQRKAFHSLLWLILVFASTWCTLMITLVVVSWMEPSLEVTVIQGYMVVFALMAYSANYYVYFAKNLMYRRIFLQQLKCLLPKRFATCSSCATTAHPVTPSVPISTLMKKP</sequence>
<feature type="domain" description="G-protein coupled receptors family 1 profile" evidence="6">
    <location>
        <begin position="1"/>
        <end position="174"/>
    </location>
</feature>
<keyword evidence="3 5" id="KW-1133">Transmembrane helix</keyword>
<dbReference type="SMART" id="SM01381">
    <property type="entry name" value="7TM_GPCR_Srsx"/>
    <property type="match status" value="1"/>
</dbReference>
<evidence type="ECO:0000256" key="5">
    <source>
        <dbReference type="SAM" id="Phobius"/>
    </source>
</evidence>
<feature type="transmembrane region" description="Helical" evidence="5">
    <location>
        <begin position="76"/>
        <end position="98"/>
    </location>
</feature>
<dbReference type="GO" id="GO:0016020">
    <property type="term" value="C:membrane"/>
    <property type="evidence" value="ECO:0007669"/>
    <property type="project" value="UniProtKB-SubCell"/>
</dbReference>
<dbReference type="InterPro" id="IPR019424">
    <property type="entry name" value="7TM_GPCR_Srsx"/>
</dbReference>
<dbReference type="PROSITE" id="PS50262">
    <property type="entry name" value="G_PROTEIN_RECEP_F1_2"/>
    <property type="match status" value="1"/>
</dbReference>
<dbReference type="PANTHER" id="PTHR23360">
    <property type="entry name" value="G-PROTEIN COUPLED RECEPTORS FAMILY 1 PROFILE DOMAIN-CONTAINING PROTEIN-RELATED"/>
    <property type="match status" value="1"/>
</dbReference>
<keyword evidence="4 5" id="KW-0472">Membrane</keyword>
<dbReference type="OrthoDB" id="5820127at2759"/>
<comment type="subcellular location">
    <subcellularLocation>
        <location evidence="1">Membrane</location>
    </subcellularLocation>
</comment>
<accession>A0A3P8AS34</accession>
<dbReference type="Proteomes" id="UP000050761">
    <property type="component" value="Unassembled WGS sequence"/>
</dbReference>
<feature type="transmembrane region" description="Helical" evidence="5">
    <location>
        <begin position="27"/>
        <end position="51"/>
    </location>
</feature>
<dbReference type="GO" id="GO:0004930">
    <property type="term" value="F:G protein-coupled receptor activity"/>
    <property type="evidence" value="ECO:0007669"/>
    <property type="project" value="InterPro"/>
</dbReference>
<evidence type="ECO:0000313" key="7">
    <source>
        <dbReference type="EMBL" id="VDO63515.1"/>
    </source>
</evidence>
<dbReference type="Pfam" id="PF10320">
    <property type="entry name" value="7TM_GPCR_Srsx"/>
    <property type="match status" value="1"/>
</dbReference>
<evidence type="ECO:0000256" key="4">
    <source>
        <dbReference type="ARBA" id="ARBA00023136"/>
    </source>
</evidence>
<evidence type="ECO:0000256" key="1">
    <source>
        <dbReference type="ARBA" id="ARBA00004370"/>
    </source>
</evidence>
<reference evidence="9" key="2">
    <citation type="submission" date="2019-09" db="UniProtKB">
        <authorList>
            <consortium name="WormBaseParasite"/>
        </authorList>
    </citation>
    <scope>IDENTIFICATION</scope>
</reference>
<dbReference type="AlphaFoldDB" id="A0A183FF79"/>
<dbReference type="PANTHER" id="PTHR23360:SF37">
    <property type="entry name" value="G-PROTEIN COUPLED RECEPTORS FAMILY 1 PROFILE DOMAIN-CONTAINING PROTEIN"/>
    <property type="match status" value="1"/>
</dbReference>
<dbReference type="InterPro" id="IPR047130">
    <property type="entry name" value="7TM_GPCR_Srsx_nematod"/>
</dbReference>
<name>A0A183FF79_HELPZ</name>
<feature type="transmembrane region" description="Helical" evidence="5">
    <location>
        <begin position="155"/>
        <end position="175"/>
    </location>
</feature>
<proteinExistence type="predicted"/>
<dbReference type="SUPFAM" id="SSF81321">
    <property type="entry name" value="Family A G protein-coupled receptor-like"/>
    <property type="match status" value="1"/>
</dbReference>
<dbReference type="WBParaSite" id="HPBE_0000513601-mRNA-1">
    <property type="protein sequence ID" value="HPBE_0000513601-mRNA-1"/>
    <property type="gene ID" value="HPBE_0000513601"/>
</dbReference>
<evidence type="ECO:0000313" key="8">
    <source>
        <dbReference type="Proteomes" id="UP000050761"/>
    </source>
</evidence>
<keyword evidence="2 5" id="KW-0812">Transmembrane</keyword>
<dbReference type="InterPro" id="IPR000276">
    <property type="entry name" value="GPCR_Rhodpsn"/>
</dbReference>
<accession>A0A183FF79</accession>
<evidence type="ECO:0000256" key="2">
    <source>
        <dbReference type="ARBA" id="ARBA00022692"/>
    </source>
</evidence>
<evidence type="ECO:0000313" key="9">
    <source>
        <dbReference type="WBParaSite" id="HPBE_0000513601-mRNA-1"/>
    </source>
</evidence>
<keyword evidence="8" id="KW-1185">Reference proteome</keyword>
<gene>
    <name evidence="7" type="ORF">HPBE_LOCUS5137</name>
</gene>
<evidence type="ECO:0000259" key="6">
    <source>
        <dbReference type="PROSITE" id="PS50262"/>
    </source>
</evidence>
<dbReference type="Gene3D" id="1.20.1070.10">
    <property type="entry name" value="Rhodopsin 7-helix transmembrane proteins"/>
    <property type="match status" value="1"/>
</dbReference>